<proteinExistence type="predicted"/>
<dbReference type="OrthoDB" id="1264695at2"/>
<dbReference type="EMBL" id="FNDW01000005">
    <property type="protein sequence ID" value="SDI21772.1"/>
    <property type="molecule type" value="Genomic_DNA"/>
</dbReference>
<dbReference type="Proteomes" id="UP000198869">
    <property type="component" value="Unassembled WGS sequence"/>
</dbReference>
<sequence length="64" mass="7283">MEKKAAVITECLKCKARYKNYFNLSPCCQSLVLKVDENGNRTNITFLSALAKPRHHIAKKITTE</sequence>
<organism evidence="1 2">
    <name type="scientific">Chryseobacterium taeanense</name>
    <dbReference type="NCBI Taxonomy" id="311334"/>
    <lineage>
        <taxon>Bacteria</taxon>
        <taxon>Pseudomonadati</taxon>
        <taxon>Bacteroidota</taxon>
        <taxon>Flavobacteriia</taxon>
        <taxon>Flavobacteriales</taxon>
        <taxon>Weeksellaceae</taxon>
        <taxon>Chryseobacterium group</taxon>
        <taxon>Chryseobacterium</taxon>
    </lineage>
</organism>
<accession>A0A1G8ISF5</accession>
<evidence type="ECO:0000313" key="2">
    <source>
        <dbReference type="Proteomes" id="UP000198869"/>
    </source>
</evidence>
<gene>
    <name evidence="1" type="ORF">SAMN05421846_10575</name>
</gene>
<evidence type="ECO:0000313" key="1">
    <source>
        <dbReference type="EMBL" id="SDI21772.1"/>
    </source>
</evidence>
<protein>
    <submittedName>
        <fullName evidence="1">Uncharacterized protein</fullName>
    </submittedName>
</protein>
<keyword evidence="2" id="KW-1185">Reference proteome</keyword>
<dbReference type="AlphaFoldDB" id="A0A1G8ISF5"/>
<name>A0A1G8ISF5_9FLAO</name>
<reference evidence="2" key="1">
    <citation type="submission" date="2016-10" db="EMBL/GenBank/DDBJ databases">
        <authorList>
            <person name="Varghese N."/>
            <person name="Submissions S."/>
        </authorList>
    </citation>
    <scope>NUCLEOTIDE SEQUENCE [LARGE SCALE GENOMIC DNA]</scope>
    <source>
        <strain evidence="2">DSM 17071</strain>
    </source>
</reference>
<dbReference type="RefSeq" id="WP_089857320.1">
    <property type="nucleotide sequence ID" value="NZ_FNDW01000005.1"/>
</dbReference>